<evidence type="ECO:0000259" key="2">
    <source>
        <dbReference type="Pfam" id="PF01935"/>
    </source>
</evidence>
<accession>A0A951PSZ9</accession>
<reference evidence="3" key="1">
    <citation type="submission" date="2021-05" db="EMBL/GenBank/DDBJ databases">
        <authorList>
            <person name="Pietrasiak N."/>
            <person name="Ward R."/>
            <person name="Stajich J.E."/>
            <person name="Kurbessoian T."/>
        </authorList>
    </citation>
    <scope>NUCLEOTIDE SEQUENCE</scope>
    <source>
        <strain evidence="3">CPER-KK1</strain>
    </source>
</reference>
<dbReference type="InterPro" id="IPR027417">
    <property type="entry name" value="P-loop_NTPase"/>
</dbReference>
<keyword evidence="3" id="KW-0547">Nucleotide-binding</keyword>
<dbReference type="Gene3D" id="3.40.50.300">
    <property type="entry name" value="P-loop containing nucleotide triphosphate hydrolases"/>
    <property type="match status" value="1"/>
</dbReference>
<name>A0A951PSZ9_9CYAN</name>
<reference evidence="3" key="2">
    <citation type="journal article" date="2022" name="Microbiol. Resour. Announc.">
        <title>Metagenome Sequencing to Explore Phylogenomics of Terrestrial Cyanobacteria.</title>
        <authorList>
            <person name="Ward R.D."/>
            <person name="Stajich J.E."/>
            <person name="Johansen J.R."/>
            <person name="Huntemann M."/>
            <person name="Clum A."/>
            <person name="Foster B."/>
            <person name="Foster B."/>
            <person name="Roux S."/>
            <person name="Palaniappan K."/>
            <person name="Varghese N."/>
            <person name="Mukherjee S."/>
            <person name="Reddy T.B.K."/>
            <person name="Daum C."/>
            <person name="Copeland A."/>
            <person name="Chen I.A."/>
            <person name="Ivanova N.N."/>
            <person name="Kyrpides N.C."/>
            <person name="Shapiro N."/>
            <person name="Eloe-Fadrosh E.A."/>
            <person name="Pietrasiak N."/>
        </authorList>
    </citation>
    <scope>NUCLEOTIDE SEQUENCE</scope>
    <source>
        <strain evidence="3">CPER-KK1</strain>
    </source>
</reference>
<dbReference type="SUPFAM" id="SSF52540">
    <property type="entry name" value="P-loop containing nucleoside triphosphate hydrolases"/>
    <property type="match status" value="1"/>
</dbReference>
<gene>
    <name evidence="3" type="ORF">KME25_34005</name>
</gene>
<dbReference type="InterPro" id="IPR002789">
    <property type="entry name" value="HerA_central"/>
</dbReference>
<keyword evidence="3" id="KW-0067">ATP-binding</keyword>
<evidence type="ECO:0000256" key="1">
    <source>
        <dbReference type="SAM" id="MobiDB-lite"/>
    </source>
</evidence>
<evidence type="ECO:0000313" key="4">
    <source>
        <dbReference type="Proteomes" id="UP000753908"/>
    </source>
</evidence>
<feature type="region of interest" description="Disordered" evidence="1">
    <location>
        <begin position="595"/>
        <end position="614"/>
    </location>
</feature>
<dbReference type="GO" id="GO:0005524">
    <property type="term" value="F:ATP binding"/>
    <property type="evidence" value="ECO:0007669"/>
    <property type="project" value="UniProtKB-KW"/>
</dbReference>
<dbReference type="EMBL" id="JAHHIF010000095">
    <property type="protein sequence ID" value="MBW4549382.1"/>
    <property type="molecule type" value="Genomic_DNA"/>
</dbReference>
<proteinExistence type="predicted"/>
<feature type="domain" description="Helicase HerA central" evidence="2">
    <location>
        <begin position="290"/>
        <end position="333"/>
    </location>
</feature>
<organism evidence="3 4">
    <name type="scientific">Symplocastrum torsivum CPER-KK1</name>
    <dbReference type="NCBI Taxonomy" id="450513"/>
    <lineage>
        <taxon>Bacteria</taxon>
        <taxon>Bacillati</taxon>
        <taxon>Cyanobacteriota</taxon>
        <taxon>Cyanophyceae</taxon>
        <taxon>Oscillatoriophycideae</taxon>
        <taxon>Oscillatoriales</taxon>
        <taxon>Microcoleaceae</taxon>
        <taxon>Symplocastrum</taxon>
    </lineage>
</organism>
<dbReference type="Pfam" id="PF01935">
    <property type="entry name" value="DUF87"/>
    <property type="match status" value="1"/>
</dbReference>
<evidence type="ECO:0000313" key="3">
    <source>
        <dbReference type="EMBL" id="MBW4549382.1"/>
    </source>
</evidence>
<protein>
    <submittedName>
        <fullName evidence="3">ATP-binding protein</fullName>
    </submittedName>
</protein>
<dbReference type="Proteomes" id="UP000753908">
    <property type="component" value="Unassembled WGS sequence"/>
</dbReference>
<dbReference type="AlphaFoldDB" id="A0A951PSZ9"/>
<comment type="caution">
    <text evidence="3">The sequence shown here is derived from an EMBL/GenBank/DDBJ whole genome shotgun (WGS) entry which is preliminary data.</text>
</comment>
<sequence length="614" mass="68485">MHELTTNLEPGNPDGHTVLRYLVEAKQMPLDVAIERVYKAVGKYAAEYRSDQNKLLTGMLVTGVLGLPVFFPFGVPSLLIAGSIGASVVSWQELGAMRDRLKPELACLKNSVLLEQFIKWLAEEVKKRRGQSFDSPTTPFQADAITTANILTAYEHTVFCVAQGEHLENNASDPILALFVVKLRQHTNHLPNWVMDAFRHLEQAEAQRSSHLEAAYGYMFGNLSQSPVGQNTRLGAVDVPAQSVEGENRLGKSIEISSYSLPPSHFPSQPAVPTPETNTSTPAVTNIKWIDNFVSQTALIWGNQGSGKSWMARYIAKRKKDKGYRVVVLDPDSNRAEWEGVESYHDFEEIADFLRWYVDELMSRYKAFNASTMTEDAWRAKLWAERKAIALICEEVTTYVDLIEDKKLLTQFFRLGLTKSRKQEMPLTFVSHNNNQTALGGIQGLANLIDKMLQLELQTDIDPDTLQPTASGKGAVKLDGSNQWVPVTLPKLEQKITNFGELQPTVVQPVNVTETIANTQLEEEAITSTEITNELKISDSLAEPLKSIWLFAKKKNDWVTARDVYNNGMSVLKGKGVKQIRQYFGLLADSGFGEIDEQDGDKPKSDSSVGFRAN</sequence>